<name>A0AAE0C4C8_9CHLO</name>
<proteinExistence type="predicted"/>
<dbReference type="InterPro" id="IPR018714">
    <property type="entry name" value="DUF2237"/>
</dbReference>
<gene>
    <name evidence="2" type="ORF">CYMTET_42328</name>
</gene>
<evidence type="ECO:0000313" key="3">
    <source>
        <dbReference type="Proteomes" id="UP001190700"/>
    </source>
</evidence>
<organism evidence="2 3">
    <name type="scientific">Cymbomonas tetramitiformis</name>
    <dbReference type="NCBI Taxonomy" id="36881"/>
    <lineage>
        <taxon>Eukaryota</taxon>
        <taxon>Viridiplantae</taxon>
        <taxon>Chlorophyta</taxon>
        <taxon>Pyramimonadophyceae</taxon>
        <taxon>Pyramimonadales</taxon>
        <taxon>Pyramimonadaceae</taxon>
        <taxon>Cymbomonas</taxon>
    </lineage>
</organism>
<sequence>MPKMRCTIAAAERLESEGVCHVREEWEDPEHILYKYFKCLHPNEYEGGMMMHSYVYINGEFMGNGFALLKNRMSQERFNKLLVDAHADRTCTKTCDSFLPPSKIAEVRKTIATSPVALYGWAGCPCTSIARQRFQAEGVCYAQNVWPEPDTALFRYLQCLHGPEHHSFVFIAGEFVGNGFDFDPKDMSRSTFMASLQHAGARLTCQKEGDLSLYKEPLQPCTQGNDGSTTGWTRTGSCNWDPSDTGYHEVCVTMSDHFLAQSARHDANDLRSVTAHGGHWCICAWAFASAVERDPKNLEGIRLECNRTNLKLREVYEHYAEEGKQLVSPGGISYEAQKALDAVNQICGTHPSELSATPSHQEGAASEGKDAVPNDKRAAIAAIDSSRPMMSHSSVSVLWSESSARHLAGPQRLRRSRTRMVATVQPVGYTTLLYSNND</sequence>
<dbReference type="AlphaFoldDB" id="A0AAE0C4C8"/>
<dbReference type="Gene3D" id="3.30.56.110">
    <property type="entry name" value="Protein of unknown function DUF2237"/>
    <property type="match status" value="1"/>
</dbReference>
<reference evidence="2 3" key="1">
    <citation type="journal article" date="2015" name="Genome Biol. Evol.">
        <title>Comparative Genomics of a Bacterivorous Green Alga Reveals Evolutionary Causalities and Consequences of Phago-Mixotrophic Mode of Nutrition.</title>
        <authorList>
            <person name="Burns J.A."/>
            <person name="Paasch A."/>
            <person name="Narechania A."/>
            <person name="Kim E."/>
        </authorList>
    </citation>
    <scope>NUCLEOTIDE SEQUENCE [LARGE SCALE GENOMIC DNA]</scope>
    <source>
        <strain evidence="2 3">PLY_AMNH</strain>
    </source>
</reference>
<dbReference type="EMBL" id="LGRX02028323">
    <property type="protein sequence ID" value="KAK3248201.1"/>
    <property type="molecule type" value="Genomic_DNA"/>
</dbReference>
<dbReference type="Pfam" id="PF09996">
    <property type="entry name" value="DUF2237"/>
    <property type="match status" value="1"/>
</dbReference>
<dbReference type="Proteomes" id="UP001190700">
    <property type="component" value="Unassembled WGS sequence"/>
</dbReference>
<protein>
    <submittedName>
        <fullName evidence="2">Uncharacterized protein</fullName>
    </submittedName>
</protein>
<accession>A0AAE0C4C8</accession>
<feature type="region of interest" description="Disordered" evidence="1">
    <location>
        <begin position="350"/>
        <end position="375"/>
    </location>
</feature>
<keyword evidence="3" id="KW-1185">Reference proteome</keyword>
<evidence type="ECO:0000313" key="2">
    <source>
        <dbReference type="EMBL" id="KAK3248201.1"/>
    </source>
</evidence>
<dbReference type="PANTHER" id="PTHR37466:SF1">
    <property type="entry name" value="SLR1628 PROTEIN"/>
    <property type="match status" value="1"/>
</dbReference>
<dbReference type="PANTHER" id="PTHR37466">
    <property type="entry name" value="SLR1628 PROTEIN"/>
    <property type="match status" value="1"/>
</dbReference>
<evidence type="ECO:0000256" key="1">
    <source>
        <dbReference type="SAM" id="MobiDB-lite"/>
    </source>
</evidence>
<comment type="caution">
    <text evidence="2">The sequence shown here is derived from an EMBL/GenBank/DDBJ whole genome shotgun (WGS) entry which is preliminary data.</text>
</comment>